<dbReference type="GO" id="GO:0005829">
    <property type="term" value="C:cytosol"/>
    <property type="evidence" value="ECO:0007669"/>
    <property type="project" value="Ensembl"/>
</dbReference>
<organism evidence="3 4">
    <name type="scientific">Chrysemys picta bellii</name>
    <name type="common">Western painted turtle</name>
    <name type="synonym">Emys bellii</name>
    <dbReference type="NCBI Taxonomy" id="8478"/>
    <lineage>
        <taxon>Eukaryota</taxon>
        <taxon>Metazoa</taxon>
        <taxon>Chordata</taxon>
        <taxon>Craniata</taxon>
        <taxon>Vertebrata</taxon>
        <taxon>Euteleostomi</taxon>
        <taxon>Archelosauria</taxon>
        <taxon>Testudinata</taxon>
        <taxon>Testudines</taxon>
        <taxon>Cryptodira</taxon>
        <taxon>Durocryptodira</taxon>
        <taxon>Testudinoidea</taxon>
        <taxon>Emydidae</taxon>
        <taxon>Chrysemys</taxon>
    </lineage>
</organism>
<dbReference type="GO" id="GO:0098837">
    <property type="term" value="C:postsynaptic recycling endosome"/>
    <property type="evidence" value="ECO:0007669"/>
    <property type="project" value="TreeGrafter"/>
</dbReference>
<dbReference type="PANTHER" id="PTHR18978:SF1">
    <property type="entry name" value="GRIP1-ASSOCIATED PROTEIN 1"/>
    <property type="match status" value="1"/>
</dbReference>
<keyword evidence="1" id="KW-0175">Coiled coil</keyword>
<reference evidence="3" key="1">
    <citation type="submission" date="2025-08" db="UniProtKB">
        <authorList>
            <consortium name="Ensembl"/>
        </authorList>
    </citation>
    <scope>IDENTIFICATION</scope>
</reference>
<protein>
    <submittedName>
        <fullName evidence="3">GRIP1 associated protein 1</fullName>
    </submittedName>
</protein>
<dbReference type="PANTHER" id="PTHR18978">
    <property type="entry name" value="GRIP-1 ASSOCIATED PROTEIN 1"/>
    <property type="match status" value="1"/>
</dbReference>
<evidence type="ECO:0000313" key="3">
    <source>
        <dbReference type="Ensembl" id="ENSCPBP00000024503.1"/>
    </source>
</evidence>
<dbReference type="GO" id="GO:0098978">
    <property type="term" value="C:glutamatergic synapse"/>
    <property type="evidence" value="ECO:0007669"/>
    <property type="project" value="TreeGrafter"/>
</dbReference>
<dbReference type="GO" id="GO:0099152">
    <property type="term" value="P:regulation of neurotransmitter receptor transport, endosome to postsynaptic membrane"/>
    <property type="evidence" value="ECO:0007669"/>
    <property type="project" value="TreeGrafter"/>
</dbReference>
<dbReference type="InterPro" id="IPR026204">
    <property type="entry name" value="GRIPAP1"/>
</dbReference>
<dbReference type="GO" id="GO:0098887">
    <property type="term" value="P:neurotransmitter receptor transport, endosome to postsynaptic membrane"/>
    <property type="evidence" value="ECO:0007669"/>
    <property type="project" value="TreeGrafter"/>
</dbReference>
<name>A0A8C3HW14_CHRPI</name>
<evidence type="ECO:0000256" key="2">
    <source>
        <dbReference type="SAM" id="MobiDB-lite"/>
    </source>
</evidence>
<feature type="coiled-coil region" evidence="1">
    <location>
        <begin position="248"/>
        <end position="345"/>
    </location>
</feature>
<evidence type="ECO:0000256" key="1">
    <source>
        <dbReference type="SAM" id="Coils"/>
    </source>
</evidence>
<feature type="compositionally biased region" description="Pro residues" evidence="2">
    <location>
        <begin position="153"/>
        <end position="162"/>
    </location>
</feature>
<keyword evidence="4" id="KW-1185">Reference proteome</keyword>
<sequence length="739" mass="82336">MWALCPGRGGGRLCGRGGHSRCLGWGSGGSVLWKAGAVSGGGGSVAGGVTAGLWPPQEVEALLSENEMLQGKLHSQEEDFRLQNSTLLQELSKVPGGGGGGLGRGKRGRGQDAWVLSRLWRGERDAWVLSRLWRGERDAWVLSRLWRGERGEPVPPRGPGPTPHNQAVGVGGDRGLLSPSFLRLQTEKEALYNDSRDALPSFISSSSAVLCVNLRLFSFCLSLGRLPLPAPYPPGQVACQSAESQEQVETILSENDALRTNLAALEQIQTSKTQELNLLREQSAALGLELQQKQSEKEALAGQRDDLSTQLQESIRANSRLLEQLQELGQEKEKLVVELEEARKSADKRKSLLDAMAVETQQEKGRHQEALAALRVQQDKEVLGVRAHYERELRQLHEEKKRHEEELRGQLKEEKARSRELESSQQTVEELRLQIQSMDGAKGWFERRLKEAEELIEKHQQNHEEALRVCKEQHAAELKLKDQEVEATREQLRAAERSRDEHVGTISRLRQEVKDTVDGQRILEKKGSAALKDLKRQLQLERKRADKLQERLQEILTNSKTRTGIEELVLAEMSSPSRAQTGDSSSISSFSYREIMKEGSGPGSTKSNTGSPQAQRPAELSDEEISELFQRLAETQQEKWMLEEKVKHLEVSSSSMAEDLCRKSAIIETYVMDSRIGENPSVRGWGRPRGGFSLSQWVGFIARRPRRYEAGGGREPGWGVSPATQHAGKTLPHCPSPSR</sequence>
<proteinExistence type="predicted"/>
<dbReference type="GO" id="GO:0005654">
    <property type="term" value="C:nucleoplasm"/>
    <property type="evidence" value="ECO:0007669"/>
    <property type="project" value="Ensembl"/>
</dbReference>
<feature type="compositionally biased region" description="Basic and acidic residues" evidence="2">
    <location>
        <begin position="397"/>
        <end position="422"/>
    </location>
</feature>
<dbReference type="GO" id="GO:1905244">
    <property type="term" value="P:regulation of modification of synaptic structure"/>
    <property type="evidence" value="ECO:0007669"/>
    <property type="project" value="TreeGrafter"/>
</dbReference>
<dbReference type="AlphaFoldDB" id="A0A8C3HW14"/>
<feature type="region of interest" description="Disordered" evidence="2">
    <location>
        <begin position="708"/>
        <end position="739"/>
    </location>
</feature>
<feature type="region of interest" description="Disordered" evidence="2">
    <location>
        <begin position="596"/>
        <end position="623"/>
    </location>
</feature>
<dbReference type="Ensembl" id="ENSCPBT00000028871.1">
    <property type="protein sequence ID" value="ENSCPBP00000024503.1"/>
    <property type="gene ID" value="ENSCPBG00000017481.1"/>
</dbReference>
<evidence type="ECO:0000313" key="4">
    <source>
        <dbReference type="Proteomes" id="UP000694380"/>
    </source>
</evidence>
<dbReference type="GO" id="GO:0099158">
    <property type="term" value="P:regulation of recycling endosome localization within postsynapse"/>
    <property type="evidence" value="ECO:0007669"/>
    <property type="project" value="TreeGrafter"/>
</dbReference>
<dbReference type="Proteomes" id="UP000694380">
    <property type="component" value="Unplaced"/>
</dbReference>
<dbReference type="GO" id="GO:0098998">
    <property type="term" value="C:extrinsic component of postsynaptic early endosome membrane"/>
    <property type="evidence" value="ECO:0007669"/>
    <property type="project" value="TreeGrafter"/>
</dbReference>
<feature type="region of interest" description="Disordered" evidence="2">
    <location>
        <begin position="397"/>
        <end position="427"/>
    </location>
</feature>
<feature type="compositionally biased region" description="Polar residues" evidence="2">
    <location>
        <begin position="603"/>
        <end position="614"/>
    </location>
</feature>
<accession>A0A8C3HW14</accession>
<dbReference type="GO" id="GO:0042802">
    <property type="term" value="F:identical protein binding"/>
    <property type="evidence" value="ECO:0007669"/>
    <property type="project" value="Ensembl"/>
</dbReference>
<feature type="region of interest" description="Disordered" evidence="2">
    <location>
        <begin position="150"/>
        <end position="171"/>
    </location>
</feature>
<gene>
    <name evidence="3" type="primary">GRIPAP1</name>
</gene>
<reference evidence="3" key="2">
    <citation type="submission" date="2025-09" db="UniProtKB">
        <authorList>
            <consortium name="Ensembl"/>
        </authorList>
    </citation>
    <scope>IDENTIFICATION</scope>
</reference>
<dbReference type="GeneTree" id="ENSGT00720000108868"/>